<dbReference type="RefSeq" id="WP_251943124.1">
    <property type="nucleotide sequence ID" value="NZ_JAMRYM010000003.1"/>
</dbReference>
<dbReference type="InterPro" id="IPR012906">
    <property type="entry name" value="PaaX-like_N"/>
</dbReference>
<dbReference type="Pfam" id="PF08223">
    <property type="entry name" value="PaaX_C"/>
    <property type="match status" value="1"/>
</dbReference>
<dbReference type="AlphaFoldDB" id="A0A9X2IT06"/>
<gene>
    <name evidence="3" type="ORF">NB037_01890</name>
</gene>
<evidence type="ECO:0000313" key="4">
    <source>
        <dbReference type="Proteomes" id="UP001155240"/>
    </source>
</evidence>
<dbReference type="PIRSF" id="PIRSF020623">
    <property type="entry name" value="PaaX"/>
    <property type="match status" value="1"/>
</dbReference>
<name>A0A9X2IT06_9MICO</name>
<keyword evidence="4" id="KW-1185">Reference proteome</keyword>
<feature type="domain" description="Transcriptional repressor PaaX-like N-terminal" evidence="1">
    <location>
        <begin position="20"/>
        <end position="82"/>
    </location>
</feature>
<dbReference type="PANTHER" id="PTHR30319:SF1">
    <property type="entry name" value="TRANSCRIPTIONAL REPRESSOR PAAX"/>
    <property type="match status" value="1"/>
</dbReference>
<dbReference type="GO" id="GO:0006351">
    <property type="term" value="P:DNA-templated transcription"/>
    <property type="evidence" value="ECO:0007669"/>
    <property type="project" value="InterPro"/>
</dbReference>
<dbReference type="Proteomes" id="UP001155240">
    <property type="component" value="Unassembled WGS sequence"/>
</dbReference>
<reference evidence="3" key="1">
    <citation type="submission" date="2022-06" db="EMBL/GenBank/DDBJ databases">
        <title>Whole genome shotgun sequencing (WGS) of Rathayibacter sp. ZW T2_19, isolated from stored onions (Allium cepa).</title>
        <authorList>
            <person name="Stoll D.A."/>
            <person name="Huch M."/>
        </authorList>
    </citation>
    <scope>NUCLEOTIDE SEQUENCE</scope>
    <source>
        <strain evidence="3">ZW T2_19</strain>
    </source>
</reference>
<evidence type="ECO:0000259" key="1">
    <source>
        <dbReference type="Pfam" id="PF07848"/>
    </source>
</evidence>
<dbReference type="EMBL" id="JAMRYM010000003">
    <property type="protein sequence ID" value="MCM6761159.1"/>
    <property type="molecule type" value="Genomic_DNA"/>
</dbReference>
<dbReference type="InterPro" id="IPR011965">
    <property type="entry name" value="PaaX_trns_reg"/>
</dbReference>
<organism evidence="3 4">
    <name type="scientific">Rathayibacter rubneri</name>
    <dbReference type="NCBI Taxonomy" id="2950106"/>
    <lineage>
        <taxon>Bacteria</taxon>
        <taxon>Bacillati</taxon>
        <taxon>Actinomycetota</taxon>
        <taxon>Actinomycetes</taxon>
        <taxon>Micrococcales</taxon>
        <taxon>Microbacteriaceae</taxon>
        <taxon>Rathayibacter</taxon>
    </lineage>
</organism>
<dbReference type="InterPro" id="IPR036388">
    <property type="entry name" value="WH-like_DNA-bd_sf"/>
</dbReference>
<comment type="caution">
    <text evidence="3">The sequence shown here is derived from an EMBL/GenBank/DDBJ whole genome shotgun (WGS) entry which is preliminary data.</text>
</comment>
<dbReference type="InterPro" id="IPR013225">
    <property type="entry name" value="PaaX_C"/>
</dbReference>
<dbReference type="PANTHER" id="PTHR30319">
    <property type="entry name" value="PHENYLACETIC ACID REGULATOR-RELATED TRANSCRIPTIONAL REPRESSOR"/>
    <property type="match status" value="1"/>
</dbReference>
<protein>
    <recommendedName>
        <fullName evidence="5">Transcriptional regulator, PaaX family</fullName>
    </recommendedName>
</protein>
<dbReference type="Gene3D" id="1.10.10.10">
    <property type="entry name" value="Winged helix-like DNA-binding domain superfamily/Winged helix DNA-binding domain"/>
    <property type="match status" value="1"/>
</dbReference>
<proteinExistence type="predicted"/>
<evidence type="ECO:0008006" key="5">
    <source>
        <dbReference type="Google" id="ProtNLM"/>
    </source>
</evidence>
<accession>A0A9X2IT06</accession>
<feature type="domain" description="Transcriptional repressor PaaX-like C-terminal" evidence="2">
    <location>
        <begin position="186"/>
        <end position="254"/>
    </location>
</feature>
<sequence length="280" mass="30077">MSETDHGMGYGRRATAPEALLSVLGEYVAPTFGGAWQETLVSAIELFGHSTAAARQATARAVRDGALVAHRSGRRSWLQLADGAAQMLKEAGVMTSGSAMLSTGLWDVFILRAAPDAPSSARTFHPRVQMLLGSLGTLARDVYIAPSNTGSAMARQALEEEPGLSVIVLRSEISSPEVSDVVAAAWDLAAARGAYERLLEDFGTRTPVTDDECFVAWMELQRQWRQCMRGDPGLPTDVLPTSWPRTAAEMLVARRRVDWGGRAAVAFDRLGAGLPARPNL</sequence>
<dbReference type="Pfam" id="PF07848">
    <property type="entry name" value="PaaX"/>
    <property type="match status" value="1"/>
</dbReference>
<evidence type="ECO:0000259" key="2">
    <source>
        <dbReference type="Pfam" id="PF08223"/>
    </source>
</evidence>
<evidence type="ECO:0000313" key="3">
    <source>
        <dbReference type="EMBL" id="MCM6761159.1"/>
    </source>
</evidence>